<organism evidence="1 2">
    <name type="scientific">Halorientalis persicus</name>
    <dbReference type="NCBI Taxonomy" id="1367881"/>
    <lineage>
        <taxon>Archaea</taxon>
        <taxon>Methanobacteriati</taxon>
        <taxon>Methanobacteriota</taxon>
        <taxon>Stenosarchaea group</taxon>
        <taxon>Halobacteria</taxon>
        <taxon>Halobacteriales</taxon>
        <taxon>Haloarculaceae</taxon>
        <taxon>Halorientalis</taxon>
    </lineage>
</organism>
<dbReference type="Proteomes" id="UP000198775">
    <property type="component" value="Unassembled WGS sequence"/>
</dbReference>
<keyword evidence="2" id="KW-1185">Reference proteome</keyword>
<protein>
    <submittedName>
        <fullName evidence="1">Uncharacterized protein</fullName>
    </submittedName>
</protein>
<accession>A0A1H8FM92</accession>
<dbReference type="RefSeq" id="WP_092657734.1">
    <property type="nucleotide sequence ID" value="NZ_FOCX01000002.1"/>
</dbReference>
<gene>
    <name evidence="1" type="ORF">SAMN05216388_1002325</name>
</gene>
<reference evidence="2" key="1">
    <citation type="submission" date="2016-10" db="EMBL/GenBank/DDBJ databases">
        <authorList>
            <person name="Varghese N."/>
            <person name="Submissions S."/>
        </authorList>
    </citation>
    <scope>NUCLEOTIDE SEQUENCE [LARGE SCALE GENOMIC DNA]</scope>
    <source>
        <strain evidence="2">IBRC-M 10043</strain>
    </source>
</reference>
<evidence type="ECO:0000313" key="2">
    <source>
        <dbReference type="Proteomes" id="UP000198775"/>
    </source>
</evidence>
<sequence>MDVQTEIERQLIAASVFEESPESWYVRPGANAPRLRGRWVETTDVRDQQPRYVDVDATGDLADRLAGLLDALSNRYSIEMDAYPLGEHSTVSLADRARRISSNTGDGGPVGVVRFEIENAFDHEAADEEVYLALSRHLEDRQFDGLTLTDENIGDIRARFRDGTLSRLHATVDGTGHALTPEELGAERHEFLEAALADYEAIIDVDGEHWIENESFAVVDDPAAPERAAFSVHVPL</sequence>
<evidence type="ECO:0000313" key="1">
    <source>
        <dbReference type="EMBL" id="SEN32799.1"/>
    </source>
</evidence>
<name>A0A1H8FM92_9EURY</name>
<proteinExistence type="predicted"/>
<dbReference type="EMBL" id="FOCX01000002">
    <property type="protein sequence ID" value="SEN32799.1"/>
    <property type="molecule type" value="Genomic_DNA"/>
</dbReference>
<dbReference type="AlphaFoldDB" id="A0A1H8FM92"/>